<feature type="compositionally biased region" description="Basic and acidic residues" evidence="15">
    <location>
        <begin position="228"/>
        <end position="240"/>
    </location>
</feature>
<keyword evidence="5 14" id="KW-0479">Metal-binding</keyword>
<dbReference type="CDD" id="cd00371">
    <property type="entry name" value="HMA"/>
    <property type="match status" value="4"/>
</dbReference>
<dbReference type="SUPFAM" id="SSF81665">
    <property type="entry name" value="Calcium ATPase, transmembrane domain M"/>
    <property type="match status" value="1"/>
</dbReference>
<dbReference type="Gene3D" id="3.40.50.1000">
    <property type="entry name" value="HAD superfamily/HAD-like"/>
    <property type="match status" value="1"/>
</dbReference>
<comment type="subcellular location">
    <subcellularLocation>
        <location evidence="1 14">Membrane</location>
    </subcellularLocation>
</comment>
<dbReference type="KEGG" id="sre:PTSG_01211"/>
<dbReference type="InterPro" id="IPR023214">
    <property type="entry name" value="HAD_sf"/>
</dbReference>
<dbReference type="Proteomes" id="UP000007799">
    <property type="component" value="Unassembled WGS sequence"/>
</dbReference>
<evidence type="ECO:0000256" key="12">
    <source>
        <dbReference type="ARBA" id="ARBA00023065"/>
    </source>
</evidence>
<dbReference type="PRINTS" id="PR00120">
    <property type="entry name" value="HATPASE"/>
</dbReference>
<evidence type="ECO:0000256" key="4">
    <source>
        <dbReference type="ARBA" id="ARBA00022692"/>
    </source>
</evidence>
<dbReference type="FunFam" id="3.30.70.100:FF:000001">
    <property type="entry name" value="ATPase copper transporting beta"/>
    <property type="match status" value="2"/>
</dbReference>
<keyword evidence="12" id="KW-0406">Ion transport</keyword>
<evidence type="ECO:0000256" key="1">
    <source>
        <dbReference type="ARBA" id="ARBA00004370"/>
    </source>
</evidence>
<dbReference type="InterPro" id="IPR036412">
    <property type="entry name" value="HAD-like_sf"/>
</dbReference>
<dbReference type="GO" id="GO:0016020">
    <property type="term" value="C:membrane"/>
    <property type="evidence" value="ECO:0007669"/>
    <property type="project" value="UniProtKB-SubCell"/>
</dbReference>
<dbReference type="FunCoup" id="F2U149">
    <property type="interactions" value="1084"/>
</dbReference>
<dbReference type="Gene3D" id="3.40.1110.10">
    <property type="entry name" value="Calcium-transporting ATPase, cytoplasmic domain N"/>
    <property type="match status" value="2"/>
</dbReference>
<dbReference type="InterPro" id="IPR023299">
    <property type="entry name" value="ATPase_P-typ_cyto_dom_N"/>
</dbReference>
<dbReference type="STRING" id="946362.F2U149"/>
<dbReference type="InterPro" id="IPR027256">
    <property type="entry name" value="P-typ_ATPase_IB"/>
</dbReference>
<dbReference type="OMA" id="HWMLPAW"/>
<gene>
    <name evidence="17" type="ORF">PTSG_01211</name>
</gene>
<dbReference type="Gene3D" id="3.30.70.100">
    <property type="match status" value="4"/>
</dbReference>
<evidence type="ECO:0000256" key="7">
    <source>
        <dbReference type="ARBA" id="ARBA00022741"/>
    </source>
</evidence>
<dbReference type="GO" id="GO:0005524">
    <property type="term" value="F:ATP binding"/>
    <property type="evidence" value="ECO:0007669"/>
    <property type="project" value="UniProtKB-UniRule"/>
</dbReference>
<feature type="domain" description="HMA" evidence="16">
    <location>
        <begin position="327"/>
        <end position="394"/>
    </location>
</feature>
<dbReference type="InterPro" id="IPR017969">
    <property type="entry name" value="Heavy-metal-associated_CS"/>
</dbReference>
<dbReference type="FunFam" id="2.70.150.10:FF:000002">
    <property type="entry name" value="Copper-transporting ATPase 1, putative"/>
    <property type="match status" value="1"/>
</dbReference>
<dbReference type="InterPro" id="IPR001757">
    <property type="entry name" value="P_typ_ATPase"/>
</dbReference>
<dbReference type="AlphaFoldDB" id="F2U149"/>
<dbReference type="InterPro" id="IPR018303">
    <property type="entry name" value="ATPase_P-typ_P_site"/>
</dbReference>
<dbReference type="InterPro" id="IPR006122">
    <property type="entry name" value="HMA_Cu_ion-bd"/>
</dbReference>
<evidence type="ECO:0000256" key="11">
    <source>
        <dbReference type="ARBA" id="ARBA00023008"/>
    </source>
</evidence>
<keyword evidence="8 14" id="KW-0067">ATP-binding</keyword>
<feature type="transmembrane region" description="Helical" evidence="14">
    <location>
        <begin position="1075"/>
        <end position="1095"/>
    </location>
</feature>
<dbReference type="InterPro" id="IPR006121">
    <property type="entry name" value="HMA_dom"/>
</dbReference>
<name>F2U149_SALR5</name>
<feature type="transmembrane region" description="Helical" evidence="14">
    <location>
        <begin position="482"/>
        <end position="502"/>
    </location>
</feature>
<dbReference type="PROSITE" id="PS01047">
    <property type="entry name" value="HMA_1"/>
    <property type="match status" value="3"/>
</dbReference>
<keyword evidence="7 14" id="KW-0547">Nucleotide-binding</keyword>
<feature type="region of interest" description="Disordered" evidence="15">
    <location>
        <begin position="220"/>
        <end position="250"/>
    </location>
</feature>
<dbReference type="eggNOG" id="KOG0207">
    <property type="taxonomic scope" value="Eukaryota"/>
</dbReference>
<dbReference type="EMBL" id="GL832958">
    <property type="protein sequence ID" value="EGD80623.1"/>
    <property type="molecule type" value="Genomic_DNA"/>
</dbReference>
<dbReference type="PRINTS" id="PR00119">
    <property type="entry name" value="CATATPASE"/>
</dbReference>
<evidence type="ECO:0000313" key="18">
    <source>
        <dbReference type="Proteomes" id="UP000007799"/>
    </source>
</evidence>
<feature type="transmembrane region" description="Helical" evidence="14">
    <location>
        <begin position="675"/>
        <end position="697"/>
    </location>
</feature>
<evidence type="ECO:0000256" key="3">
    <source>
        <dbReference type="ARBA" id="ARBA00022448"/>
    </source>
</evidence>
<dbReference type="NCBIfam" id="TIGR01494">
    <property type="entry name" value="ATPase_P-type"/>
    <property type="match status" value="2"/>
</dbReference>
<evidence type="ECO:0000256" key="10">
    <source>
        <dbReference type="ARBA" id="ARBA00022989"/>
    </source>
</evidence>
<dbReference type="Gene3D" id="2.70.150.10">
    <property type="entry name" value="Calcium-transporting ATPase, cytoplasmic transduction domain A"/>
    <property type="match status" value="1"/>
</dbReference>
<feature type="domain" description="HMA" evidence="16">
    <location>
        <begin position="254"/>
        <end position="320"/>
    </location>
</feature>
<dbReference type="GO" id="GO:0005507">
    <property type="term" value="F:copper ion binding"/>
    <property type="evidence" value="ECO:0007669"/>
    <property type="project" value="InterPro"/>
</dbReference>
<dbReference type="NCBIfam" id="TIGR01525">
    <property type="entry name" value="ATPase-IB_hvy"/>
    <property type="match status" value="1"/>
</dbReference>
<feature type="domain" description="HMA" evidence="16">
    <location>
        <begin position="138"/>
        <end position="203"/>
    </location>
</feature>
<dbReference type="CDD" id="cd02094">
    <property type="entry name" value="P-type_ATPase_Cu-like"/>
    <property type="match status" value="1"/>
</dbReference>
<dbReference type="InterPro" id="IPR044492">
    <property type="entry name" value="P_typ_ATPase_HD_dom"/>
</dbReference>
<keyword evidence="10 14" id="KW-1133">Transmembrane helix</keyword>
<keyword evidence="18" id="KW-1185">Reference proteome</keyword>
<feature type="compositionally biased region" description="Polar residues" evidence="15">
    <location>
        <begin position="105"/>
        <end position="118"/>
    </location>
</feature>
<dbReference type="PROSITE" id="PS50846">
    <property type="entry name" value="HMA_2"/>
    <property type="match status" value="4"/>
</dbReference>
<dbReference type="EC" id="7.2.2.8" evidence="2"/>
<dbReference type="InterPro" id="IPR008250">
    <property type="entry name" value="ATPase_P-typ_transduc_dom_A_sf"/>
</dbReference>
<dbReference type="RefSeq" id="XP_004997184.1">
    <property type="nucleotide sequence ID" value="XM_004997127.1"/>
</dbReference>
<evidence type="ECO:0000256" key="5">
    <source>
        <dbReference type="ARBA" id="ARBA00022723"/>
    </source>
</evidence>
<evidence type="ECO:0000256" key="13">
    <source>
        <dbReference type="ARBA" id="ARBA00023136"/>
    </source>
</evidence>
<feature type="transmembrane region" description="Helical" evidence="14">
    <location>
        <begin position="709"/>
        <end position="728"/>
    </location>
</feature>
<evidence type="ECO:0000256" key="8">
    <source>
        <dbReference type="ARBA" id="ARBA00022840"/>
    </source>
</evidence>
<dbReference type="GeneID" id="16077780"/>
<keyword evidence="13 14" id="KW-0472">Membrane</keyword>
<dbReference type="InterPro" id="IPR023298">
    <property type="entry name" value="ATPase_P-typ_TM_dom_sf"/>
</dbReference>
<keyword evidence="3" id="KW-0813">Transport</keyword>
<dbReference type="PANTHER" id="PTHR46594">
    <property type="entry name" value="P-TYPE CATION-TRANSPORTING ATPASE"/>
    <property type="match status" value="1"/>
</dbReference>
<feature type="region of interest" description="Disordered" evidence="15">
    <location>
        <begin position="105"/>
        <end position="137"/>
    </location>
</feature>
<dbReference type="SFLD" id="SFLDG00002">
    <property type="entry name" value="C1.7:_P-type_atpase_like"/>
    <property type="match status" value="1"/>
</dbReference>
<feature type="transmembrane region" description="Helical" evidence="14">
    <location>
        <begin position="1047"/>
        <end position="1069"/>
    </location>
</feature>
<evidence type="ECO:0000256" key="15">
    <source>
        <dbReference type="SAM" id="MobiDB-lite"/>
    </source>
</evidence>
<evidence type="ECO:0000256" key="2">
    <source>
        <dbReference type="ARBA" id="ARBA00012517"/>
    </source>
</evidence>
<dbReference type="SFLD" id="SFLDS00003">
    <property type="entry name" value="Haloacid_Dehalogenase"/>
    <property type="match status" value="1"/>
</dbReference>
<keyword evidence="11" id="KW-0186">Copper</keyword>
<evidence type="ECO:0000256" key="14">
    <source>
        <dbReference type="RuleBase" id="RU362081"/>
    </source>
</evidence>
<comment type="similarity">
    <text evidence="14">Belongs to the cation transport ATPase (P-type) (TC 3.A.3) family. Type IB subfamily.</text>
</comment>
<proteinExistence type="inferred from homology"/>
<dbReference type="GO" id="GO:0140581">
    <property type="term" value="F:P-type monovalent copper transporter activity"/>
    <property type="evidence" value="ECO:0007669"/>
    <property type="project" value="UniProtKB-EC"/>
</dbReference>
<dbReference type="OrthoDB" id="432719at2759"/>
<dbReference type="InterPro" id="IPR059000">
    <property type="entry name" value="ATPase_P-type_domA"/>
</dbReference>
<dbReference type="PANTHER" id="PTHR46594:SF4">
    <property type="entry name" value="P-TYPE CATION-TRANSPORTING ATPASE"/>
    <property type="match status" value="1"/>
</dbReference>
<protein>
    <recommendedName>
        <fullName evidence="2">P-type Cu(+) transporter</fullName>
        <ecNumber evidence="2">7.2.2.8</ecNumber>
    </recommendedName>
</protein>
<dbReference type="SUPFAM" id="SSF55008">
    <property type="entry name" value="HMA, heavy metal-associated domain"/>
    <property type="match status" value="4"/>
</dbReference>
<evidence type="ECO:0000256" key="9">
    <source>
        <dbReference type="ARBA" id="ARBA00022967"/>
    </source>
</evidence>
<feature type="region of interest" description="Disordered" evidence="15">
    <location>
        <begin position="1131"/>
        <end position="1164"/>
    </location>
</feature>
<evidence type="ECO:0000256" key="6">
    <source>
        <dbReference type="ARBA" id="ARBA00022737"/>
    </source>
</evidence>
<dbReference type="SUPFAM" id="SSF56784">
    <property type="entry name" value="HAD-like"/>
    <property type="match status" value="1"/>
</dbReference>
<dbReference type="NCBIfam" id="TIGR00003">
    <property type="entry name" value="copper ion binding protein"/>
    <property type="match status" value="2"/>
</dbReference>
<dbReference type="InterPro" id="IPR036163">
    <property type="entry name" value="HMA_dom_sf"/>
</dbReference>
<dbReference type="GO" id="GO:0016887">
    <property type="term" value="F:ATP hydrolysis activity"/>
    <property type="evidence" value="ECO:0007669"/>
    <property type="project" value="InterPro"/>
</dbReference>
<dbReference type="Pfam" id="PF00122">
    <property type="entry name" value="E1-E2_ATPase"/>
    <property type="match status" value="1"/>
</dbReference>
<evidence type="ECO:0000313" key="17">
    <source>
        <dbReference type="EMBL" id="EGD80623.1"/>
    </source>
</evidence>
<feature type="transmembrane region" description="Helical" evidence="14">
    <location>
        <begin position="411"/>
        <end position="429"/>
    </location>
</feature>
<evidence type="ECO:0000259" key="16">
    <source>
        <dbReference type="PROSITE" id="PS50846"/>
    </source>
</evidence>
<organism evidence="18">
    <name type="scientific">Salpingoeca rosetta (strain ATCC 50818 / BSB-021)</name>
    <dbReference type="NCBI Taxonomy" id="946362"/>
    <lineage>
        <taxon>Eukaryota</taxon>
        <taxon>Choanoflagellata</taxon>
        <taxon>Craspedida</taxon>
        <taxon>Salpingoecidae</taxon>
        <taxon>Salpingoeca</taxon>
    </lineage>
</organism>
<dbReference type="Pfam" id="PF00403">
    <property type="entry name" value="HMA"/>
    <property type="match status" value="2"/>
</dbReference>
<dbReference type="SUPFAM" id="SSF81653">
    <property type="entry name" value="Calcium ATPase, transduction domain A"/>
    <property type="match status" value="1"/>
</dbReference>
<keyword evidence="4 14" id="KW-0812">Transmembrane</keyword>
<dbReference type="Pfam" id="PF00702">
    <property type="entry name" value="Hydrolase"/>
    <property type="match status" value="1"/>
</dbReference>
<dbReference type="SFLD" id="SFLDF00027">
    <property type="entry name" value="p-type_atpase"/>
    <property type="match status" value="1"/>
</dbReference>
<feature type="domain" description="HMA" evidence="16">
    <location>
        <begin position="2"/>
        <end position="69"/>
    </location>
</feature>
<dbReference type="PROSITE" id="PS00154">
    <property type="entry name" value="ATPASE_E1_E2"/>
    <property type="match status" value="1"/>
</dbReference>
<reference evidence="17" key="1">
    <citation type="submission" date="2009-08" db="EMBL/GenBank/DDBJ databases">
        <title>Annotation of Salpingoeca rosetta.</title>
        <authorList>
            <consortium name="The Broad Institute Genome Sequencing Platform"/>
            <person name="Russ C."/>
            <person name="Cuomo C."/>
            <person name="Burger G."/>
            <person name="Gray M.W."/>
            <person name="Holland P.W.H."/>
            <person name="King N."/>
            <person name="Lang F.B.F."/>
            <person name="Roger A.J."/>
            <person name="Ruiz-Trillo I."/>
            <person name="Young S.K."/>
            <person name="Zeng Q."/>
            <person name="Gargeya S."/>
            <person name="Alvarado L."/>
            <person name="Berlin A."/>
            <person name="Chapman S.B."/>
            <person name="Chen Z."/>
            <person name="Freedman E."/>
            <person name="Gellesch M."/>
            <person name="Goldberg J."/>
            <person name="Griggs A."/>
            <person name="Gujja S."/>
            <person name="Heilman E."/>
            <person name="Heiman D."/>
            <person name="Howarth C."/>
            <person name="Mehta T."/>
            <person name="Neiman D."/>
            <person name="Pearson M."/>
            <person name="Roberts A."/>
            <person name="Saif S."/>
            <person name="Shea T."/>
            <person name="Shenoy N."/>
            <person name="Sisk P."/>
            <person name="Stolte C."/>
            <person name="Sykes S."/>
            <person name="White J."/>
            <person name="Yandava C."/>
            <person name="Haas B."/>
            <person name="Nusbaum C."/>
            <person name="Birren B."/>
        </authorList>
    </citation>
    <scope>NUCLEOTIDE SEQUENCE [LARGE SCALE GENOMIC DNA]</scope>
    <source>
        <strain evidence="17">ATCC 50818</strain>
    </source>
</reference>
<dbReference type="InParanoid" id="F2U149"/>
<accession>F2U149</accession>
<keyword evidence="9" id="KW-1278">Translocase</keyword>
<sequence>MMETLLRVEGMTCGSCASSVKACIEKVMQGEPFTADVSVAEGTAMVQHPASVSATAIAEAISDIGFDARVVSSSNTQGDTTTAAATTTIEFNSPLMQGLQENMSFTPVDNDQNEQQAQRAAATTNHDDHDDDTDGDVKTSRISVDGMTCHSCVGNITDVLSDTAGIVDVDVSLQDKLATVKHTTAISAQAIADRIDDMGFGAAPLDADTASEEDTCQLLPRSKSPASETKKAAPVDREVLPAEDEDDDSDATRELLHLRIEGMSCASCVAAIETRVGKLPGVLRVNVALLAESGDVVYLPDKISPDTIVSCISNAGFRVQATRSKETDTVVLSINLPIKKSDADTIKERLSALQGVLKVDVAVSDARVSVGYNSYETGPRDVLNAVNNLGYEAELDHSDQPDYTHKSSIRFWRHTFIAVVFFFIAVMMVRMWPKSWDARITDGLSERNLAILLISLAAFIPGKPFLDSALASVLHGSANMDVLISLSAIAAFVYSLVVLIVAIASREDSGGGDLFFETGIMLFTFIALGRYIEHIAKGKTSEALSHLLSLQPPQALLLQEDDDGNAVEEHIATELVQRGDKIKVLAGEKAPVDGRVVAGRGEVDESMITGESRPITKNIGDTVMGGTILKTGVLTFEATHVGKDTSLSQIVQLIEQAQMSKAPIQRIADKIAGRFVPGIVLMSIITLIIWLALLTTGTVHSDESDSKTAFQFAVAVLVIACPCALGLATPTAVMVGTGVGARFGVLIKGGEALETAHKVTTIVFDKTGTLTKGEPSVTKVVAFKKPTSDDNAVSSEGSSAARALGKAMSEDEVLQLVASAEVDSEHVLGQAIVAHATEQFGAGCLRPAADYTTIPGRGISATIEGVAVLVGSPSLLDESGIAASDDARAQVHALEEQGNTVVLCSADGVLVGCVALADQCKEDSAQAVRVLQKQGLRTVMLTGDNERTAKAIADQVGIDTVFAGVLPSHKAAKVQELQEQGEVVAMVGDGINDAPALAAADLGVAVGAGTDVAIEAADVVLIKDNLLDVFVALHLSKATVRRIHYNFIWAIVYNAIGVPIAAGALYSLGVVLTPMMASGAMAVSSVSVVCSSLLLRRYRSPTSQEMDDASTLGPRTKQRTLLQRLFPMQSRRNARRDGGRQLRQRPRRLDLRSPTVDGGPSYQRVASTSSVVTFASVGSSTSEV</sequence>
<feature type="transmembrane region" description="Helical" evidence="14">
    <location>
        <begin position="514"/>
        <end position="532"/>
    </location>
</feature>
<keyword evidence="6" id="KW-0677">Repeat</keyword>